<dbReference type="GO" id="GO:0005576">
    <property type="term" value="C:extracellular region"/>
    <property type="evidence" value="ECO:0007669"/>
    <property type="project" value="UniProtKB-SubCell"/>
</dbReference>
<evidence type="ECO:0000256" key="1">
    <source>
        <dbReference type="ARBA" id="ARBA00004613"/>
    </source>
</evidence>
<evidence type="ECO:0000313" key="11">
    <source>
        <dbReference type="RefSeq" id="XP_015597536.1"/>
    </source>
</evidence>
<reference evidence="11" key="1">
    <citation type="submission" date="2025-08" db="UniProtKB">
        <authorList>
            <consortium name="RefSeq"/>
        </authorList>
    </citation>
    <scope>IDENTIFICATION</scope>
</reference>
<evidence type="ECO:0000256" key="6">
    <source>
        <dbReference type="ARBA" id="ARBA00022815"/>
    </source>
</evidence>
<evidence type="ECO:0000256" key="5">
    <source>
        <dbReference type="ARBA" id="ARBA00022729"/>
    </source>
</evidence>
<evidence type="ECO:0000256" key="4">
    <source>
        <dbReference type="ARBA" id="ARBA00022702"/>
    </source>
</evidence>
<accession>A0AAJ7FLD1</accession>
<evidence type="ECO:0000256" key="8">
    <source>
        <dbReference type="ARBA" id="ARBA00023320"/>
    </source>
</evidence>
<evidence type="ECO:0000256" key="3">
    <source>
        <dbReference type="ARBA" id="ARBA00022525"/>
    </source>
</evidence>
<dbReference type="Pfam" id="PF06377">
    <property type="entry name" value="Adipokin_hormo"/>
    <property type="match status" value="1"/>
</dbReference>
<gene>
    <name evidence="11" type="primary">LOC107268864</name>
</gene>
<keyword evidence="5 9" id="KW-0732">Signal</keyword>
<dbReference type="GO" id="GO:0007218">
    <property type="term" value="P:neuropeptide signaling pathway"/>
    <property type="evidence" value="ECO:0007669"/>
    <property type="project" value="UniProtKB-KW"/>
</dbReference>
<dbReference type="GeneID" id="107268864"/>
<evidence type="ECO:0000313" key="10">
    <source>
        <dbReference type="Proteomes" id="UP000694920"/>
    </source>
</evidence>
<organism evidence="10 11">
    <name type="scientific">Cephus cinctus</name>
    <name type="common">Wheat stem sawfly</name>
    <dbReference type="NCBI Taxonomy" id="211228"/>
    <lineage>
        <taxon>Eukaryota</taxon>
        <taxon>Metazoa</taxon>
        <taxon>Ecdysozoa</taxon>
        <taxon>Arthropoda</taxon>
        <taxon>Hexapoda</taxon>
        <taxon>Insecta</taxon>
        <taxon>Pterygota</taxon>
        <taxon>Neoptera</taxon>
        <taxon>Endopterygota</taxon>
        <taxon>Hymenoptera</taxon>
        <taxon>Cephoidea</taxon>
        <taxon>Cephidae</taxon>
        <taxon>Cephus</taxon>
    </lineage>
</organism>
<sequence length="83" mass="9190">MCPKIHTTIFIVLAMIFMILAWSAEAQLNFSTGWGKRSQLLPTGGSSSSCSSQGRPSLEQLLGLYNLIQMEAQRILDCQKLTK</sequence>
<dbReference type="InterPro" id="IPR010475">
    <property type="entry name" value="AKH/RPCH_hormone"/>
</dbReference>
<keyword evidence="4" id="KW-0372">Hormone</keyword>
<proteinExistence type="inferred from homology"/>
<dbReference type="RefSeq" id="XP_015597536.1">
    <property type="nucleotide sequence ID" value="XM_015742050.2"/>
</dbReference>
<evidence type="ECO:0000256" key="9">
    <source>
        <dbReference type="SAM" id="SignalP"/>
    </source>
</evidence>
<dbReference type="InterPro" id="IPR002047">
    <property type="entry name" value="Adipokinetic_hormone_CS"/>
</dbReference>
<feature type="chain" id="PRO_5042475440" evidence="9">
    <location>
        <begin position="27"/>
        <end position="83"/>
    </location>
</feature>
<name>A0AAJ7FLD1_CEPCN</name>
<dbReference type="AlphaFoldDB" id="A0AAJ7FLD1"/>
<dbReference type="Proteomes" id="UP000694920">
    <property type="component" value="Unplaced"/>
</dbReference>
<keyword evidence="3" id="KW-0964">Secreted</keyword>
<keyword evidence="8" id="KW-0527">Neuropeptide</keyword>
<evidence type="ECO:0000256" key="2">
    <source>
        <dbReference type="ARBA" id="ARBA00006145"/>
    </source>
</evidence>
<comment type="subcellular location">
    <subcellularLocation>
        <location evidence="1">Secreted</location>
    </subcellularLocation>
</comment>
<keyword evidence="7" id="KW-0873">Pyrrolidone carboxylic acid</keyword>
<dbReference type="KEGG" id="ccin:107268864"/>
<dbReference type="PROSITE" id="PS00256">
    <property type="entry name" value="AKH"/>
    <property type="match status" value="1"/>
</dbReference>
<dbReference type="GO" id="GO:0005179">
    <property type="term" value="F:hormone activity"/>
    <property type="evidence" value="ECO:0007669"/>
    <property type="project" value="UniProtKB-KW"/>
</dbReference>
<keyword evidence="6" id="KW-0027">Amidation</keyword>
<feature type="signal peptide" evidence="9">
    <location>
        <begin position="1"/>
        <end position="26"/>
    </location>
</feature>
<protein>
    <submittedName>
        <fullName evidence="11">Hypertrehalosaemic prohormone</fullName>
    </submittedName>
</protein>
<comment type="similarity">
    <text evidence="2">Belongs to the AKH/HRTH/RPCH family.</text>
</comment>
<keyword evidence="10" id="KW-1185">Reference proteome</keyword>
<evidence type="ECO:0000256" key="7">
    <source>
        <dbReference type="ARBA" id="ARBA00023283"/>
    </source>
</evidence>